<evidence type="ECO:0000313" key="6">
    <source>
        <dbReference type="EMBL" id="KAK5994008.1"/>
    </source>
</evidence>
<keyword evidence="2" id="KW-0396">Initiation factor</keyword>
<keyword evidence="3" id="KW-0648">Protein biosynthesis</keyword>
<evidence type="ECO:0000256" key="4">
    <source>
        <dbReference type="SAM" id="MobiDB-lite"/>
    </source>
</evidence>
<evidence type="ECO:0000256" key="1">
    <source>
        <dbReference type="ARBA" id="ARBA00005439"/>
    </source>
</evidence>
<evidence type="ECO:0000259" key="5">
    <source>
        <dbReference type="Pfam" id="PF00707"/>
    </source>
</evidence>
<dbReference type="Gene3D" id="3.30.110.10">
    <property type="entry name" value="Translation initiation factor 3 (IF-3), C-terminal domain"/>
    <property type="match status" value="1"/>
</dbReference>
<sequence length="291" mass="32403">MRGSQCLCNSPRALYRVFSPRLPSSSSSSEAPPPETISAAHITHLPPFFLHHGSSHHPLAPQFRSYAVPARSNRSQNQSSANGTPSGESEDRTYDRRFTTQRDIDRSGRDRPPWDHEITDPQVMVIDGGVVEGPLNTRYVLTKLDAEESLRMIQPYVPADAKESRDAQFAVCKIVNKKDEYERQKQVKERKKNAAAAKPKTKELEITWAISGNDLETKMGRLRSFLTKGMKVELTIGKKKGGRAVTQDEAGDILKKVRHEMEQYGGREGKPATGQIGGTMKLYLEGTAKKG</sequence>
<dbReference type="InterPro" id="IPR036788">
    <property type="entry name" value="T_IF-3_C_sf"/>
</dbReference>
<dbReference type="InterPro" id="IPR001288">
    <property type="entry name" value="Translation_initiation_fac_3"/>
</dbReference>
<evidence type="ECO:0000256" key="3">
    <source>
        <dbReference type="ARBA" id="ARBA00022917"/>
    </source>
</evidence>
<organism evidence="6 7">
    <name type="scientific">Cladobotryum mycophilum</name>
    <dbReference type="NCBI Taxonomy" id="491253"/>
    <lineage>
        <taxon>Eukaryota</taxon>
        <taxon>Fungi</taxon>
        <taxon>Dikarya</taxon>
        <taxon>Ascomycota</taxon>
        <taxon>Pezizomycotina</taxon>
        <taxon>Sordariomycetes</taxon>
        <taxon>Hypocreomycetidae</taxon>
        <taxon>Hypocreales</taxon>
        <taxon>Hypocreaceae</taxon>
        <taxon>Cladobotryum</taxon>
    </lineage>
</organism>
<keyword evidence="7" id="KW-1185">Reference proteome</keyword>
<feature type="compositionally biased region" description="Low complexity" evidence="4">
    <location>
        <begin position="70"/>
        <end position="82"/>
    </location>
</feature>
<name>A0ABR0SPI7_9HYPO</name>
<evidence type="ECO:0000256" key="2">
    <source>
        <dbReference type="ARBA" id="ARBA00022540"/>
    </source>
</evidence>
<accession>A0ABR0SPI7</accession>
<comment type="similarity">
    <text evidence="1">Belongs to the IF-3 family.</text>
</comment>
<dbReference type="Pfam" id="PF00707">
    <property type="entry name" value="IF3_C"/>
    <property type="match status" value="1"/>
</dbReference>
<evidence type="ECO:0000313" key="7">
    <source>
        <dbReference type="Proteomes" id="UP001338125"/>
    </source>
</evidence>
<proteinExistence type="inferred from homology"/>
<comment type="caution">
    <text evidence="6">The sequence shown here is derived from an EMBL/GenBank/DDBJ whole genome shotgun (WGS) entry which is preliminary data.</text>
</comment>
<dbReference type="PANTHER" id="PTHR10938">
    <property type="entry name" value="TRANSLATION INITIATION FACTOR IF-3"/>
    <property type="match status" value="1"/>
</dbReference>
<gene>
    <name evidence="6" type="ORF">PT974_07448</name>
</gene>
<reference evidence="6 7" key="1">
    <citation type="submission" date="2024-01" db="EMBL/GenBank/DDBJ databases">
        <title>Complete genome of Cladobotryum mycophilum ATHUM6906.</title>
        <authorList>
            <person name="Christinaki A.C."/>
            <person name="Myridakis A.I."/>
            <person name="Kouvelis V.N."/>
        </authorList>
    </citation>
    <scope>NUCLEOTIDE SEQUENCE [LARGE SCALE GENOMIC DNA]</scope>
    <source>
        <strain evidence="6 7">ATHUM6906</strain>
    </source>
</reference>
<feature type="domain" description="Translation initiation factor 3 C-terminal" evidence="5">
    <location>
        <begin position="200"/>
        <end position="274"/>
    </location>
</feature>
<feature type="compositionally biased region" description="Basic and acidic residues" evidence="4">
    <location>
        <begin position="89"/>
        <end position="117"/>
    </location>
</feature>
<protein>
    <recommendedName>
        <fullName evidence="5">Translation initiation factor 3 C-terminal domain-containing protein</fullName>
    </recommendedName>
</protein>
<dbReference type="PANTHER" id="PTHR10938:SF0">
    <property type="entry name" value="TRANSLATION INITIATION FACTOR IF-3, MITOCHONDRIAL"/>
    <property type="match status" value="1"/>
</dbReference>
<dbReference type="InterPro" id="IPR019815">
    <property type="entry name" value="Translation_initiation_fac_3_C"/>
</dbReference>
<dbReference type="SUPFAM" id="SSF55200">
    <property type="entry name" value="Translation initiation factor IF3, C-terminal domain"/>
    <property type="match status" value="1"/>
</dbReference>
<dbReference type="Proteomes" id="UP001338125">
    <property type="component" value="Unassembled WGS sequence"/>
</dbReference>
<dbReference type="EMBL" id="JAVFKD010000012">
    <property type="protein sequence ID" value="KAK5994008.1"/>
    <property type="molecule type" value="Genomic_DNA"/>
</dbReference>
<feature type="region of interest" description="Disordered" evidence="4">
    <location>
        <begin position="69"/>
        <end position="117"/>
    </location>
</feature>